<protein>
    <submittedName>
        <fullName evidence="2">Uncharacterized protein</fullName>
    </submittedName>
</protein>
<feature type="region of interest" description="Disordered" evidence="1">
    <location>
        <begin position="38"/>
        <end position="70"/>
    </location>
</feature>
<sequence length="181" mass="20211">MFYKILNARSQQLLNVAKRQASKRSKELVQAISRQRERGGVLAPSDHQRVKIASSSAKLKSNKKNENVNSSNLSDDCTFKCILANPLVKIGHSNSSLTSIPLKVKQEAVLDEPGSPRIRSKRTVRYHKPRVSATFNGQKHERACVEEKFSSVVHLVGSQPNVQQFWQLFGILSLGRCFGSP</sequence>
<dbReference type="EMBL" id="CADCXU010006546">
    <property type="protein sequence ID" value="CAA9998099.1"/>
    <property type="molecule type" value="Genomic_DNA"/>
</dbReference>
<proteinExistence type="predicted"/>
<accession>A0A6H5G5N4</accession>
<dbReference type="Proteomes" id="UP000479000">
    <property type="component" value="Unassembled WGS sequence"/>
</dbReference>
<evidence type="ECO:0000313" key="3">
    <source>
        <dbReference type="Proteomes" id="UP000479000"/>
    </source>
</evidence>
<gene>
    <name evidence="2" type="ORF">NTEN_LOCUS4393</name>
</gene>
<evidence type="ECO:0000313" key="2">
    <source>
        <dbReference type="EMBL" id="CAA9998099.1"/>
    </source>
</evidence>
<organism evidence="2 3">
    <name type="scientific">Nesidiocoris tenuis</name>
    <dbReference type="NCBI Taxonomy" id="355587"/>
    <lineage>
        <taxon>Eukaryota</taxon>
        <taxon>Metazoa</taxon>
        <taxon>Ecdysozoa</taxon>
        <taxon>Arthropoda</taxon>
        <taxon>Hexapoda</taxon>
        <taxon>Insecta</taxon>
        <taxon>Pterygota</taxon>
        <taxon>Neoptera</taxon>
        <taxon>Paraneoptera</taxon>
        <taxon>Hemiptera</taxon>
        <taxon>Heteroptera</taxon>
        <taxon>Panheteroptera</taxon>
        <taxon>Cimicomorpha</taxon>
        <taxon>Miridae</taxon>
        <taxon>Dicyphina</taxon>
        <taxon>Nesidiocoris</taxon>
    </lineage>
</organism>
<evidence type="ECO:0000256" key="1">
    <source>
        <dbReference type="SAM" id="MobiDB-lite"/>
    </source>
</evidence>
<keyword evidence="3" id="KW-1185">Reference proteome</keyword>
<name>A0A6H5G5N4_9HEMI</name>
<reference evidence="2 3" key="1">
    <citation type="submission" date="2020-02" db="EMBL/GenBank/DDBJ databases">
        <authorList>
            <person name="Ferguson B K."/>
        </authorList>
    </citation>
    <scope>NUCLEOTIDE SEQUENCE [LARGE SCALE GENOMIC DNA]</scope>
</reference>
<dbReference type="AlphaFoldDB" id="A0A6H5G5N4"/>